<dbReference type="InterPro" id="IPR052028">
    <property type="entry name" value="HipA_Ser/Thr_kinase"/>
</dbReference>
<dbReference type="AlphaFoldDB" id="E6PTE9"/>
<proteinExistence type="predicted"/>
<evidence type="ECO:0000256" key="2">
    <source>
        <dbReference type="ARBA" id="ARBA00022777"/>
    </source>
</evidence>
<comment type="caution">
    <text evidence="4">The sequence shown here is derived from an EMBL/GenBank/DDBJ whole genome shotgun (WGS) entry which is preliminary data.</text>
</comment>
<dbReference type="Pfam" id="PF07804">
    <property type="entry name" value="HipA_C"/>
    <property type="match status" value="1"/>
</dbReference>
<protein>
    <recommendedName>
        <fullName evidence="3">HipA-like C-terminal domain-containing protein</fullName>
    </recommendedName>
</protein>
<sequence>MTRRAPVFRWMVDAQGHRMPVRVGELTQETSRWEFVFDPDYLAMGTSAWELDPTGIRRKQGSAFVVTGVAPHPVFCDVALSGWSRGVLQNTLRALPSASAGAATDEPWGWWERLLYAPPDGFGALFVGSLADKPPAEALLAAAAASLTEQSLRDASLESSSGAMGGERPKLAATYRSAPDGIDTPVLLKFALPSERADSVVAEATALTLGAELGLRVPAHGVQRVHDVLALRIARFDREPGPHGAVHHCVSAATALGLYPSSDVEDPRRSYVLLRSKLREPGDGLELFRRIVLNAAVGNGDDHPWNTSLRQVGLGTWELSPLYDVMPFFHRTGMTTFRMALTRSGGKAARLANLLAAGRELAGLGPDAAQAQIVDVFASVRARWRAIFERHAAGLAGVHPEDWTAVFASELPTR</sequence>
<dbReference type="PANTHER" id="PTHR37419:SF8">
    <property type="entry name" value="TOXIN YJJJ"/>
    <property type="match status" value="1"/>
</dbReference>
<accession>E6PTE9</accession>
<name>E6PTE9_9ZZZZ</name>
<evidence type="ECO:0000259" key="3">
    <source>
        <dbReference type="Pfam" id="PF07804"/>
    </source>
</evidence>
<keyword evidence="1" id="KW-0808">Transferase</keyword>
<feature type="domain" description="HipA-like C-terminal" evidence="3">
    <location>
        <begin position="164"/>
        <end position="384"/>
    </location>
</feature>
<keyword evidence="2" id="KW-0418">Kinase</keyword>
<dbReference type="InterPro" id="IPR012893">
    <property type="entry name" value="HipA-like_C"/>
</dbReference>
<dbReference type="GO" id="GO:0005829">
    <property type="term" value="C:cytosol"/>
    <property type="evidence" value="ECO:0007669"/>
    <property type="project" value="TreeGrafter"/>
</dbReference>
<evidence type="ECO:0000313" key="4">
    <source>
        <dbReference type="EMBL" id="CBH98206.1"/>
    </source>
</evidence>
<organism evidence="4">
    <name type="scientific">mine drainage metagenome</name>
    <dbReference type="NCBI Taxonomy" id="410659"/>
    <lineage>
        <taxon>unclassified sequences</taxon>
        <taxon>metagenomes</taxon>
        <taxon>ecological metagenomes</taxon>
    </lineage>
</organism>
<dbReference type="PANTHER" id="PTHR37419">
    <property type="entry name" value="SERINE/THREONINE-PROTEIN KINASE TOXIN HIPA"/>
    <property type="match status" value="1"/>
</dbReference>
<gene>
    <name evidence="4" type="ORF">CARN2_3682</name>
</gene>
<evidence type="ECO:0000256" key="1">
    <source>
        <dbReference type="ARBA" id="ARBA00022679"/>
    </source>
</evidence>
<dbReference type="GO" id="GO:0004674">
    <property type="term" value="F:protein serine/threonine kinase activity"/>
    <property type="evidence" value="ECO:0007669"/>
    <property type="project" value="TreeGrafter"/>
</dbReference>
<dbReference type="EMBL" id="CABM01000049">
    <property type="protein sequence ID" value="CBH98206.1"/>
    <property type="molecule type" value="Genomic_DNA"/>
</dbReference>
<reference evidence="4" key="1">
    <citation type="submission" date="2009-10" db="EMBL/GenBank/DDBJ databases">
        <title>Diversity of trophic interactions inside an arsenic-rich microbial ecosystem.</title>
        <authorList>
            <person name="Bertin P.N."/>
            <person name="Heinrich-Salmeron A."/>
            <person name="Pelletier E."/>
            <person name="Goulhen-Chollet F."/>
            <person name="Arsene-Ploetze F."/>
            <person name="Gallien S."/>
            <person name="Calteau A."/>
            <person name="Vallenet D."/>
            <person name="Casiot C."/>
            <person name="Chane-Woon-Ming B."/>
            <person name="Giloteaux L."/>
            <person name="Barakat M."/>
            <person name="Bonnefoy V."/>
            <person name="Bruneel O."/>
            <person name="Chandler M."/>
            <person name="Cleiss J."/>
            <person name="Duran R."/>
            <person name="Elbaz-Poulichet F."/>
            <person name="Fonknechten N."/>
            <person name="Lauga B."/>
            <person name="Mornico D."/>
            <person name="Ortet P."/>
            <person name="Schaeffer C."/>
            <person name="Siguier P."/>
            <person name="Alexander Thil Smith A."/>
            <person name="Van Dorsselaer A."/>
            <person name="Weissenbach J."/>
            <person name="Medigue C."/>
            <person name="Le Paslier D."/>
        </authorList>
    </citation>
    <scope>NUCLEOTIDE SEQUENCE</scope>
</reference>